<organism evidence="3 4">
    <name type="scientific">Actinoplanes nipponensis</name>
    <dbReference type="NCBI Taxonomy" id="135950"/>
    <lineage>
        <taxon>Bacteria</taxon>
        <taxon>Bacillati</taxon>
        <taxon>Actinomycetota</taxon>
        <taxon>Actinomycetes</taxon>
        <taxon>Micromonosporales</taxon>
        <taxon>Micromonosporaceae</taxon>
        <taxon>Actinoplanes</taxon>
    </lineage>
</organism>
<sequence length="140" mass="14234">MSPAVKYTLGRFGLFVVVFVLLLPVPLAFLVKAMIALLASAGFSYFLLAKWRNEMAEQLGTVAERRKAEKERLRAALAGDEAAAAAGDRAAVTPPAASAGGRTLSTPEPGGTPAEAPGGTPAAGDGRAPARADKGDNAAS</sequence>
<dbReference type="InterPro" id="IPR025323">
    <property type="entry name" value="DUF4229"/>
</dbReference>
<accession>A0A919JJP3</accession>
<feature type="compositionally biased region" description="Low complexity" evidence="1">
    <location>
        <begin position="82"/>
        <end position="91"/>
    </location>
</feature>
<keyword evidence="2" id="KW-0472">Membrane</keyword>
<feature type="compositionally biased region" description="Basic and acidic residues" evidence="1">
    <location>
        <begin position="128"/>
        <end position="140"/>
    </location>
</feature>
<proteinExistence type="predicted"/>
<reference evidence="3" key="1">
    <citation type="submission" date="2021-01" db="EMBL/GenBank/DDBJ databases">
        <title>Whole genome shotgun sequence of Actinoplanes nipponensis NBRC 14063.</title>
        <authorList>
            <person name="Komaki H."/>
            <person name="Tamura T."/>
        </authorList>
    </citation>
    <scope>NUCLEOTIDE SEQUENCE</scope>
    <source>
        <strain evidence="3">NBRC 14063</strain>
    </source>
</reference>
<gene>
    <name evidence="3" type="ORF">Ani05nite_55520</name>
</gene>
<feature type="transmembrane region" description="Helical" evidence="2">
    <location>
        <begin position="29"/>
        <end position="48"/>
    </location>
</feature>
<dbReference type="Proteomes" id="UP000647172">
    <property type="component" value="Unassembled WGS sequence"/>
</dbReference>
<dbReference type="EMBL" id="BOMQ01000063">
    <property type="protein sequence ID" value="GIE52018.1"/>
    <property type="molecule type" value="Genomic_DNA"/>
</dbReference>
<keyword evidence="4" id="KW-1185">Reference proteome</keyword>
<keyword evidence="2" id="KW-0812">Transmembrane</keyword>
<protein>
    <recommendedName>
        <fullName evidence="5">DUF4229 domain-containing protein</fullName>
    </recommendedName>
</protein>
<dbReference type="RefSeq" id="WP_239130677.1">
    <property type="nucleotide sequence ID" value="NZ_BAAAYJ010000091.1"/>
</dbReference>
<evidence type="ECO:0008006" key="5">
    <source>
        <dbReference type="Google" id="ProtNLM"/>
    </source>
</evidence>
<dbReference type="AlphaFoldDB" id="A0A919JJP3"/>
<comment type="caution">
    <text evidence="3">The sequence shown here is derived from an EMBL/GenBank/DDBJ whole genome shotgun (WGS) entry which is preliminary data.</text>
</comment>
<name>A0A919JJP3_9ACTN</name>
<feature type="region of interest" description="Disordered" evidence="1">
    <location>
        <begin position="82"/>
        <end position="140"/>
    </location>
</feature>
<dbReference type="Pfam" id="PF14012">
    <property type="entry name" value="DUF4229"/>
    <property type="match status" value="1"/>
</dbReference>
<evidence type="ECO:0000313" key="3">
    <source>
        <dbReference type="EMBL" id="GIE52018.1"/>
    </source>
</evidence>
<keyword evidence="2" id="KW-1133">Transmembrane helix</keyword>
<evidence type="ECO:0000256" key="2">
    <source>
        <dbReference type="SAM" id="Phobius"/>
    </source>
</evidence>
<feature type="compositionally biased region" description="Low complexity" evidence="1">
    <location>
        <begin position="107"/>
        <end position="127"/>
    </location>
</feature>
<evidence type="ECO:0000256" key="1">
    <source>
        <dbReference type="SAM" id="MobiDB-lite"/>
    </source>
</evidence>
<evidence type="ECO:0000313" key="4">
    <source>
        <dbReference type="Proteomes" id="UP000647172"/>
    </source>
</evidence>